<comment type="caution">
    <text evidence="3">The sequence shown here is derived from an EMBL/GenBank/DDBJ whole genome shotgun (WGS) entry which is preliminary data.</text>
</comment>
<feature type="region of interest" description="Disordered" evidence="1">
    <location>
        <begin position="102"/>
        <end position="272"/>
    </location>
</feature>
<gene>
    <name evidence="2" type="ORF">PHMEG_0005600</name>
    <name evidence="3" type="ORF">PHMEG_0005602</name>
</gene>
<feature type="compositionally biased region" description="Polar residues" evidence="1">
    <location>
        <begin position="198"/>
        <end position="217"/>
    </location>
</feature>
<evidence type="ECO:0000313" key="4">
    <source>
        <dbReference type="Proteomes" id="UP000198211"/>
    </source>
</evidence>
<dbReference type="Proteomes" id="UP000198211">
    <property type="component" value="Unassembled WGS sequence"/>
</dbReference>
<name>A0A225WQY9_9STRA</name>
<protein>
    <submittedName>
        <fullName evidence="3">Uncharacterized protein</fullName>
    </submittedName>
</protein>
<reference evidence="3" key="1">
    <citation type="journal article" date="2017" name="Genome Biol. Evol.">
        <title>Phytophthora megakarya and P. palmivora, closely related causal agents of cacao black pod rot, underwent increases in genome sizes and gene numbers by different mechanisms.</title>
        <authorList>
            <person name="Ali S.S."/>
            <person name="Shao J."/>
            <person name="Lary D.J."/>
            <person name="Kronmiller B."/>
            <person name="Shen D."/>
            <person name="Strem M.D."/>
            <person name="Amoako-Attah I."/>
            <person name="Akrofi A.Y."/>
            <person name="Begoude B.A."/>
            <person name="Ten Hoopen G.M."/>
            <person name="Coulibaly K."/>
            <person name="Kebe B.I."/>
            <person name="Melnick R.L."/>
            <person name="Guiltinan M.J."/>
            <person name="Tyler B.M."/>
            <person name="Meinhardt L.W."/>
            <person name="Bailey B.A."/>
        </authorList>
    </citation>
    <scope>NUCLEOTIDE SEQUENCE</scope>
    <source>
        <strain evidence="3">Zdho120</strain>
    </source>
</reference>
<evidence type="ECO:0000313" key="2">
    <source>
        <dbReference type="EMBL" id="OWZ20054.1"/>
    </source>
</evidence>
<evidence type="ECO:0000256" key="1">
    <source>
        <dbReference type="SAM" id="MobiDB-lite"/>
    </source>
</evidence>
<feature type="compositionally biased region" description="Polar residues" evidence="1">
    <location>
        <begin position="108"/>
        <end position="122"/>
    </location>
</feature>
<dbReference type="EMBL" id="NBNE01000366">
    <property type="protein sequence ID" value="OWZ20056.1"/>
    <property type="molecule type" value="Genomic_DNA"/>
</dbReference>
<reference evidence="3" key="3">
    <citation type="submission" date="2017-03" db="EMBL/GenBank/DDBJ databases">
        <authorList>
            <person name="Afonso C.L."/>
            <person name="Miller P.J."/>
            <person name="Scott M.A."/>
            <person name="Spackman E."/>
            <person name="Goraichik I."/>
            <person name="Dimitrov K.M."/>
            <person name="Suarez D.L."/>
            <person name="Swayne D.E."/>
        </authorList>
    </citation>
    <scope>NUCLEOTIDE SEQUENCE</scope>
    <source>
        <strain evidence="3">Zdho120</strain>
    </source>
</reference>
<sequence length="280" mass="29729">MRYVSQENERMKAGLAVYIAEFTNLRRYLNEHDGGKVCSPSQRMKSLLAKNVRLRRANSGFWQNSAERGLDTDALILSTARLSTSSLDWVFLGLSLSGSGASTDGSSEHSPLNGSSMASSAEVSVGGLNGGGLFDGESTEGLPRKRKRLRQRASAQDAKSTPSKLPAARWLSRPSVGLKRETASAMASTKARSGHKIQPSNSVSTGSLPPTRNSRSPPISPLGDEEIDDEIGGGSEAEVPVGNTSQRSPSISDEKAKSGMEPDHLVPAGIAPPKAVPFWI</sequence>
<feature type="compositionally biased region" description="Polar residues" evidence="1">
    <location>
        <begin position="153"/>
        <end position="163"/>
    </location>
</feature>
<dbReference type="EMBL" id="NBNE01000366">
    <property type="protein sequence ID" value="OWZ20054.1"/>
    <property type="molecule type" value="Genomic_DNA"/>
</dbReference>
<dbReference type="AlphaFoldDB" id="A0A225WQY9"/>
<evidence type="ECO:0000313" key="3">
    <source>
        <dbReference type="EMBL" id="OWZ20056.1"/>
    </source>
</evidence>
<accession>A0A225WQY9</accession>
<organism evidence="3 4">
    <name type="scientific">Phytophthora megakarya</name>
    <dbReference type="NCBI Taxonomy" id="4795"/>
    <lineage>
        <taxon>Eukaryota</taxon>
        <taxon>Sar</taxon>
        <taxon>Stramenopiles</taxon>
        <taxon>Oomycota</taxon>
        <taxon>Peronosporomycetes</taxon>
        <taxon>Peronosporales</taxon>
        <taxon>Peronosporaceae</taxon>
        <taxon>Phytophthora</taxon>
    </lineage>
</organism>
<dbReference type="OrthoDB" id="125411at2759"/>
<feature type="compositionally biased region" description="Polar residues" evidence="1">
    <location>
        <begin position="242"/>
        <end position="251"/>
    </location>
</feature>
<reference evidence="4" key="2">
    <citation type="submission" date="2017-03" db="EMBL/GenBank/DDBJ databases">
        <title>Phytopthora megakarya and P. palmivora, two closely related causual agents of cacao black pod achieved similar genome size and gene model numbers by different mechanisms.</title>
        <authorList>
            <person name="Ali S."/>
            <person name="Shao J."/>
            <person name="Larry D.J."/>
            <person name="Kronmiller B."/>
            <person name="Shen D."/>
            <person name="Strem M.D."/>
            <person name="Melnick R.L."/>
            <person name="Guiltinan M.J."/>
            <person name="Tyler B.M."/>
            <person name="Meinhardt L.W."/>
            <person name="Bailey B.A."/>
        </authorList>
    </citation>
    <scope>NUCLEOTIDE SEQUENCE [LARGE SCALE GENOMIC DNA]</scope>
    <source>
        <strain evidence="4">zdho120</strain>
    </source>
</reference>
<feature type="compositionally biased region" description="Basic and acidic residues" evidence="1">
    <location>
        <begin position="252"/>
        <end position="264"/>
    </location>
</feature>
<keyword evidence="4" id="KW-1185">Reference proteome</keyword>
<proteinExistence type="predicted"/>